<reference evidence="1 2" key="1">
    <citation type="journal article" date="2014" name="Agronomy (Basel)">
        <title>A Draft Genome Sequence for Ensete ventricosum, the Drought-Tolerant Tree Against Hunger.</title>
        <authorList>
            <person name="Harrison J."/>
            <person name="Moore K.A."/>
            <person name="Paszkiewicz K."/>
            <person name="Jones T."/>
            <person name="Grant M."/>
            <person name="Ambacheew D."/>
            <person name="Muzemil S."/>
            <person name="Studholme D.J."/>
        </authorList>
    </citation>
    <scope>NUCLEOTIDE SEQUENCE [LARGE SCALE GENOMIC DNA]</scope>
</reference>
<gene>
    <name evidence="1" type="ORF">B296_00032554</name>
</gene>
<protein>
    <submittedName>
        <fullName evidence="1">Uncharacterized protein</fullName>
    </submittedName>
</protein>
<name>A0A426X0K5_ENSVE</name>
<organism evidence="1 2">
    <name type="scientific">Ensete ventricosum</name>
    <name type="common">Abyssinian banana</name>
    <name type="synonym">Musa ensete</name>
    <dbReference type="NCBI Taxonomy" id="4639"/>
    <lineage>
        <taxon>Eukaryota</taxon>
        <taxon>Viridiplantae</taxon>
        <taxon>Streptophyta</taxon>
        <taxon>Embryophyta</taxon>
        <taxon>Tracheophyta</taxon>
        <taxon>Spermatophyta</taxon>
        <taxon>Magnoliopsida</taxon>
        <taxon>Liliopsida</taxon>
        <taxon>Zingiberales</taxon>
        <taxon>Musaceae</taxon>
        <taxon>Ensete</taxon>
    </lineage>
</organism>
<comment type="caution">
    <text evidence="1">The sequence shown here is derived from an EMBL/GenBank/DDBJ whole genome shotgun (WGS) entry which is preliminary data.</text>
</comment>
<dbReference type="Proteomes" id="UP000287651">
    <property type="component" value="Unassembled WGS sequence"/>
</dbReference>
<evidence type="ECO:0000313" key="1">
    <source>
        <dbReference type="EMBL" id="RRT33022.1"/>
    </source>
</evidence>
<dbReference type="EMBL" id="AMZH03030090">
    <property type="protein sequence ID" value="RRT33022.1"/>
    <property type="molecule type" value="Genomic_DNA"/>
</dbReference>
<proteinExistence type="predicted"/>
<evidence type="ECO:0000313" key="2">
    <source>
        <dbReference type="Proteomes" id="UP000287651"/>
    </source>
</evidence>
<sequence length="62" mass="7048">MAMEGHRDAKNTALMPSIRTLTDSKLEGDHYRGSASLELYRCSLLQFAAQRLQKYSSIDDKK</sequence>
<dbReference type="AlphaFoldDB" id="A0A426X0K5"/>
<accession>A0A426X0K5</accession>